<evidence type="ECO:0000256" key="8">
    <source>
        <dbReference type="ARBA" id="ARBA00024209"/>
    </source>
</evidence>
<dbReference type="GO" id="GO:0008270">
    <property type="term" value="F:zinc ion binding"/>
    <property type="evidence" value="ECO:0007669"/>
    <property type="project" value="UniProtKB-KW"/>
</dbReference>
<dbReference type="InterPro" id="IPR053238">
    <property type="entry name" value="RING-H2_zinc_finger"/>
</dbReference>
<dbReference type="OrthoDB" id="4348522at2759"/>
<reference evidence="10" key="1">
    <citation type="journal article" date="2019" name="Database">
        <title>The radish genome database (RadishGD): an integrated information resource for radish genomics.</title>
        <authorList>
            <person name="Yu H.J."/>
            <person name="Baek S."/>
            <person name="Lee Y.J."/>
            <person name="Cho A."/>
            <person name="Mun J.H."/>
        </authorList>
    </citation>
    <scope>NUCLEOTIDE SEQUENCE [LARGE SCALE GENOMIC DNA]</scope>
    <source>
        <strain evidence="10">cv. WK10039</strain>
    </source>
</reference>
<dbReference type="GeneID" id="108822191"/>
<dbReference type="PANTHER" id="PTHR14155:SF627">
    <property type="entry name" value="OS06G0192800 PROTEIN"/>
    <property type="match status" value="1"/>
</dbReference>
<dbReference type="Gene3D" id="3.30.40.10">
    <property type="entry name" value="Zinc/RING finger domain, C3HC4 (zinc finger)"/>
    <property type="match status" value="1"/>
</dbReference>
<evidence type="ECO:0000256" key="5">
    <source>
        <dbReference type="ARBA" id="ARBA00022771"/>
    </source>
</evidence>
<evidence type="ECO:0000313" key="10">
    <source>
        <dbReference type="Proteomes" id="UP000504610"/>
    </source>
</evidence>
<keyword evidence="6" id="KW-0833">Ubl conjugation pathway</keyword>
<dbReference type="Pfam" id="PF13639">
    <property type="entry name" value="zf-RING_2"/>
    <property type="match status" value="1"/>
</dbReference>
<dbReference type="SUPFAM" id="SSF57850">
    <property type="entry name" value="RING/U-box"/>
    <property type="match status" value="1"/>
</dbReference>
<dbReference type="PROSITE" id="PS50089">
    <property type="entry name" value="ZF_RING_2"/>
    <property type="match status" value="1"/>
</dbReference>
<keyword evidence="7" id="KW-0862">Zinc</keyword>
<name>A0A6J0KUD3_RAPSA</name>
<dbReference type="GO" id="GO:0061630">
    <property type="term" value="F:ubiquitin protein ligase activity"/>
    <property type="evidence" value="ECO:0007669"/>
    <property type="project" value="UniProtKB-EC"/>
</dbReference>
<dbReference type="SMART" id="SM00184">
    <property type="entry name" value="RING"/>
    <property type="match status" value="1"/>
</dbReference>
<gene>
    <name evidence="11" type="primary">LOC108822191</name>
</gene>
<evidence type="ECO:0000256" key="2">
    <source>
        <dbReference type="ARBA" id="ARBA00004906"/>
    </source>
</evidence>
<comment type="catalytic activity">
    <reaction evidence="1">
        <text>S-ubiquitinyl-[E2 ubiquitin-conjugating enzyme]-L-cysteine + [acceptor protein]-L-lysine = [E2 ubiquitin-conjugating enzyme]-L-cysteine + N(6)-ubiquitinyl-[acceptor protein]-L-lysine.</text>
        <dbReference type="EC" id="2.3.2.27"/>
    </reaction>
</comment>
<dbReference type="CDD" id="cd16454">
    <property type="entry name" value="RING-H2_PA-TM-RING"/>
    <property type="match status" value="1"/>
</dbReference>
<evidence type="ECO:0000256" key="6">
    <source>
        <dbReference type="ARBA" id="ARBA00022786"/>
    </source>
</evidence>
<dbReference type="Proteomes" id="UP000504610">
    <property type="component" value="Chromosome 8"/>
</dbReference>
<evidence type="ECO:0000256" key="1">
    <source>
        <dbReference type="ARBA" id="ARBA00000900"/>
    </source>
</evidence>
<comment type="similarity">
    <text evidence="8">Belongs to the RING-type zinc finger family. ATL subfamily.</text>
</comment>
<comment type="pathway">
    <text evidence="2">Protein modification; protein ubiquitination.</text>
</comment>
<organism evidence="10 11">
    <name type="scientific">Raphanus sativus</name>
    <name type="common">Radish</name>
    <name type="synonym">Raphanus raphanistrum var. sativus</name>
    <dbReference type="NCBI Taxonomy" id="3726"/>
    <lineage>
        <taxon>Eukaryota</taxon>
        <taxon>Viridiplantae</taxon>
        <taxon>Streptophyta</taxon>
        <taxon>Embryophyta</taxon>
        <taxon>Tracheophyta</taxon>
        <taxon>Spermatophyta</taxon>
        <taxon>Magnoliopsida</taxon>
        <taxon>eudicotyledons</taxon>
        <taxon>Gunneridae</taxon>
        <taxon>Pentapetalae</taxon>
        <taxon>rosids</taxon>
        <taxon>malvids</taxon>
        <taxon>Brassicales</taxon>
        <taxon>Brassicaceae</taxon>
        <taxon>Brassiceae</taxon>
        <taxon>Raphanus</taxon>
    </lineage>
</organism>
<evidence type="ECO:0000256" key="7">
    <source>
        <dbReference type="ARBA" id="ARBA00022833"/>
    </source>
</evidence>
<dbReference type="EC" id="2.3.2.27" evidence="3"/>
<evidence type="ECO:0000259" key="9">
    <source>
        <dbReference type="PROSITE" id="PS50089"/>
    </source>
</evidence>
<dbReference type="RefSeq" id="XP_018450719.1">
    <property type="nucleotide sequence ID" value="XM_018595217.2"/>
</dbReference>
<dbReference type="AlphaFoldDB" id="A0A6J0KUD3"/>
<dbReference type="InterPro" id="IPR013083">
    <property type="entry name" value="Znf_RING/FYVE/PHD"/>
</dbReference>
<keyword evidence="10" id="KW-1185">Reference proteome</keyword>
<evidence type="ECO:0000313" key="11">
    <source>
        <dbReference type="RefSeq" id="XP_018450719.1"/>
    </source>
</evidence>
<protein>
    <recommendedName>
        <fullName evidence="3">RING-type E3 ubiquitin transferase</fullName>
        <ecNumber evidence="3">2.3.2.27</ecNumber>
    </recommendedName>
</protein>
<feature type="domain" description="RING-type" evidence="9">
    <location>
        <begin position="153"/>
        <end position="195"/>
    </location>
</feature>
<keyword evidence="5" id="KW-0863">Zinc-finger</keyword>
<dbReference type="InterPro" id="IPR001841">
    <property type="entry name" value="Znf_RING"/>
</dbReference>
<evidence type="ECO:0000256" key="4">
    <source>
        <dbReference type="ARBA" id="ARBA00022723"/>
    </source>
</evidence>
<evidence type="ECO:0000256" key="3">
    <source>
        <dbReference type="ARBA" id="ARBA00012483"/>
    </source>
</evidence>
<accession>A0A6J0KUD3</accession>
<keyword evidence="4" id="KW-0479">Metal-binding</keyword>
<dbReference type="PANTHER" id="PTHR14155">
    <property type="entry name" value="RING FINGER DOMAIN-CONTAINING"/>
    <property type="match status" value="1"/>
</dbReference>
<sequence>MVESFSTQRILNYDSKTRSVVDSKISVSFSIQIRQVERYFARFSGCRSEKLVGQITPPSSSSPIVFEIPSSFLLGGEEICSAYVANALSNTFIDNWIQLLILPHICKEALELGKTLESGFLVEAQVEAVKEIYFHNFLQLNDCQRIPTAELDCAICLQEFGDQSNIITKLQCGHSFHRDCILAWLRRKASCPTCRDDIHNPRAKKHTPKK</sequence>
<proteinExistence type="inferred from homology"/>
<reference evidence="11" key="2">
    <citation type="submission" date="2025-08" db="UniProtKB">
        <authorList>
            <consortium name="RefSeq"/>
        </authorList>
    </citation>
    <scope>IDENTIFICATION</scope>
    <source>
        <tissue evidence="11">Leaf</tissue>
    </source>
</reference>
<dbReference type="KEGG" id="rsz:108822191"/>